<organism evidence="3 4">
    <name type="scientific">Paraherbaspirillum soli</name>
    <dbReference type="NCBI Taxonomy" id="631222"/>
    <lineage>
        <taxon>Bacteria</taxon>
        <taxon>Pseudomonadati</taxon>
        <taxon>Pseudomonadota</taxon>
        <taxon>Betaproteobacteria</taxon>
        <taxon>Burkholderiales</taxon>
        <taxon>Oxalobacteraceae</taxon>
        <taxon>Paraherbaspirillum</taxon>
    </lineage>
</organism>
<accession>A0ABW0M643</accession>
<gene>
    <name evidence="3" type="ORF">ACFPM8_00375</name>
</gene>
<name>A0ABW0M643_9BURK</name>
<feature type="domain" description="Phosphoribosyltransferase" evidence="2">
    <location>
        <begin position="152"/>
        <end position="246"/>
    </location>
</feature>
<dbReference type="Gene3D" id="3.40.50.2020">
    <property type="match status" value="1"/>
</dbReference>
<comment type="caution">
    <text evidence="3">The sequence shown here is derived from an EMBL/GenBank/DDBJ whole genome shotgun (WGS) entry which is preliminary data.</text>
</comment>
<dbReference type="Proteomes" id="UP001596045">
    <property type="component" value="Unassembled WGS sequence"/>
</dbReference>
<dbReference type="EMBL" id="JBHSMT010000001">
    <property type="protein sequence ID" value="MFC5472402.1"/>
    <property type="molecule type" value="Genomic_DNA"/>
</dbReference>
<evidence type="ECO:0000259" key="2">
    <source>
        <dbReference type="Pfam" id="PF00156"/>
    </source>
</evidence>
<dbReference type="SUPFAM" id="SSF53271">
    <property type="entry name" value="PRTase-like"/>
    <property type="match status" value="1"/>
</dbReference>
<dbReference type="InterPro" id="IPR029057">
    <property type="entry name" value="PRTase-like"/>
</dbReference>
<dbReference type="InterPro" id="IPR051910">
    <property type="entry name" value="ComF/GntX_DNA_util-trans"/>
</dbReference>
<keyword evidence="4" id="KW-1185">Reference proteome</keyword>
<protein>
    <submittedName>
        <fullName evidence="3">ComF family protein</fullName>
    </submittedName>
</protein>
<dbReference type="PANTHER" id="PTHR47505:SF1">
    <property type="entry name" value="DNA UTILIZATION PROTEIN YHGH"/>
    <property type="match status" value="1"/>
</dbReference>
<sequence>MTLSQLVLWSQQQSARLLSGMQSCCALCGRSGKQVLCDGCRQQYFSQHPPRCSQCASALPRIDSAAPEVCGDCLKQRRAFDATIVAIDYAAPVDQLVLALKFGAQLALPPVFARLLRDAMLRQPAMSANMPDLLTAVPLGTHRLRERGFNQALEIAKPLSRMLGVPLRHDLVQRQRDTQAQAQLDPDERRRNLRKAFVVPAQSIAQIRGCHIGVVDDVITTGETLHELARTLKRYGAKRVTNFVFARTPPK</sequence>
<evidence type="ECO:0000256" key="1">
    <source>
        <dbReference type="ARBA" id="ARBA00008007"/>
    </source>
</evidence>
<dbReference type="Pfam" id="PF00156">
    <property type="entry name" value="Pribosyltran"/>
    <property type="match status" value="1"/>
</dbReference>
<evidence type="ECO:0000313" key="4">
    <source>
        <dbReference type="Proteomes" id="UP001596045"/>
    </source>
</evidence>
<dbReference type="InterPro" id="IPR000836">
    <property type="entry name" value="PRTase_dom"/>
</dbReference>
<proteinExistence type="inferred from homology"/>
<dbReference type="PANTHER" id="PTHR47505">
    <property type="entry name" value="DNA UTILIZATION PROTEIN YHGH"/>
    <property type="match status" value="1"/>
</dbReference>
<comment type="similarity">
    <text evidence="1">Belongs to the ComF/GntX family.</text>
</comment>
<reference evidence="4" key="1">
    <citation type="journal article" date="2019" name="Int. J. Syst. Evol. Microbiol.">
        <title>The Global Catalogue of Microorganisms (GCM) 10K type strain sequencing project: providing services to taxonomists for standard genome sequencing and annotation.</title>
        <authorList>
            <consortium name="The Broad Institute Genomics Platform"/>
            <consortium name="The Broad Institute Genome Sequencing Center for Infectious Disease"/>
            <person name="Wu L."/>
            <person name="Ma J."/>
        </authorList>
    </citation>
    <scope>NUCLEOTIDE SEQUENCE [LARGE SCALE GENOMIC DNA]</scope>
    <source>
        <strain evidence="4">JCM 17066</strain>
    </source>
</reference>
<evidence type="ECO:0000313" key="3">
    <source>
        <dbReference type="EMBL" id="MFC5472402.1"/>
    </source>
</evidence>
<dbReference type="CDD" id="cd06223">
    <property type="entry name" value="PRTases_typeI"/>
    <property type="match status" value="1"/>
</dbReference>